<organism evidence="1 2">
    <name type="scientific">Paraburkholderia piptadeniae</name>
    <dbReference type="NCBI Taxonomy" id="1701573"/>
    <lineage>
        <taxon>Bacteria</taxon>
        <taxon>Pseudomonadati</taxon>
        <taxon>Pseudomonadota</taxon>
        <taxon>Betaproteobacteria</taxon>
        <taxon>Burkholderiales</taxon>
        <taxon>Burkholderiaceae</taxon>
        <taxon>Paraburkholderia</taxon>
    </lineage>
</organism>
<sequence>MISGKNEDINDQYRQINENLLAYLVPMLKVLITRGKLPPVSETHALGQIIFDMCQCCSFV</sequence>
<evidence type="ECO:0000313" key="1">
    <source>
        <dbReference type="EMBL" id="SIT48348.1"/>
    </source>
</evidence>
<comment type="caution">
    <text evidence="1">The sequence shown here is derived from an EMBL/GenBank/DDBJ whole genome shotgun (WGS) entry which is preliminary data.</text>
</comment>
<keyword evidence="2" id="KW-1185">Reference proteome</keyword>
<reference evidence="1" key="1">
    <citation type="submission" date="2016-12" db="EMBL/GenBank/DDBJ databases">
        <authorList>
            <person name="Moulin L."/>
        </authorList>
    </citation>
    <scope>NUCLEOTIDE SEQUENCE [LARGE SCALE GENOMIC DNA]</scope>
    <source>
        <strain evidence="1">STM 7183</strain>
    </source>
</reference>
<accession>A0A1N7SLV3</accession>
<protein>
    <submittedName>
        <fullName evidence="1">Uncharacterized protein</fullName>
    </submittedName>
</protein>
<proteinExistence type="predicted"/>
<evidence type="ECO:0000313" key="2">
    <source>
        <dbReference type="Proteomes" id="UP000195569"/>
    </source>
</evidence>
<dbReference type="EMBL" id="CYGY02000063">
    <property type="protein sequence ID" value="SIT48348.1"/>
    <property type="molecule type" value="Genomic_DNA"/>
</dbReference>
<dbReference type="AlphaFoldDB" id="A0A1N7SLV3"/>
<name>A0A1N7SLV3_9BURK</name>
<gene>
    <name evidence="1" type="ORF">BN2476_630134</name>
</gene>
<dbReference type="Proteomes" id="UP000195569">
    <property type="component" value="Unassembled WGS sequence"/>
</dbReference>